<dbReference type="Proteomes" id="UP000177040">
    <property type="component" value="Unassembled WGS sequence"/>
</dbReference>
<feature type="transmembrane region" description="Helical" evidence="10">
    <location>
        <begin position="61"/>
        <end position="80"/>
    </location>
</feature>
<keyword evidence="3 10" id="KW-0812">Transmembrane</keyword>
<dbReference type="SMART" id="SM00756">
    <property type="entry name" value="VKc"/>
    <property type="match status" value="1"/>
</dbReference>
<evidence type="ECO:0000313" key="12">
    <source>
        <dbReference type="EMBL" id="OGH78358.1"/>
    </source>
</evidence>
<feature type="transmembrane region" description="Helical" evidence="10">
    <location>
        <begin position="92"/>
        <end position="109"/>
    </location>
</feature>
<dbReference type="Pfam" id="PF07884">
    <property type="entry name" value="VKOR"/>
    <property type="match status" value="1"/>
</dbReference>
<dbReference type="Gene3D" id="1.20.1440.130">
    <property type="entry name" value="VKOR domain"/>
    <property type="match status" value="1"/>
</dbReference>
<keyword evidence="5 10" id="KW-1133">Transmembrane helix</keyword>
<dbReference type="GO" id="GO:0048038">
    <property type="term" value="F:quinone binding"/>
    <property type="evidence" value="ECO:0007669"/>
    <property type="project" value="UniProtKB-KW"/>
</dbReference>
<accession>A0A1F6N3M9</accession>
<keyword evidence="7 10" id="KW-0472">Membrane</keyword>
<dbReference type="GO" id="GO:0016491">
    <property type="term" value="F:oxidoreductase activity"/>
    <property type="evidence" value="ECO:0007669"/>
    <property type="project" value="UniProtKB-KW"/>
</dbReference>
<evidence type="ECO:0000256" key="9">
    <source>
        <dbReference type="ARBA" id="ARBA00023284"/>
    </source>
</evidence>
<dbReference type="PANTHER" id="PTHR34573">
    <property type="entry name" value="VKC DOMAIN-CONTAINING PROTEIN"/>
    <property type="match status" value="1"/>
</dbReference>
<dbReference type="CDD" id="cd12916">
    <property type="entry name" value="VKOR_1"/>
    <property type="match status" value="1"/>
</dbReference>
<feature type="domain" description="Vitamin K epoxide reductase" evidence="11">
    <location>
        <begin position="8"/>
        <end position="140"/>
    </location>
</feature>
<dbReference type="InterPro" id="IPR012932">
    <property type="entry name" value="VKOR"/>
</dbReference>
<evidence type="ECO:0000256" key="10">
    <source>
        <dbReference type="SAM" id="Phobius"/>
    </source>
</evidence>
<reference evidence="12 13" key="1">
    <citation type="journal article" date="2016" name="Nat. Commun.">
        <title>Thousands of microbial genomes shed light on interconnected biogeochemical processes in an aquifer system.</title>
        <authorList>
            <person name="Anantharaman K."/>
            <person name="Brown C.T."/>
            <person name="Hug L.A."/>
            <person name="Sharon I."/>
            <person name="Castelle C.J."/>
            <person name="Probst A.J."/>
            <person name="Thomas B.C."/>
            <person name="Singh A."/>
            <person name="Wilkins M.J."/>
            <person name="Karaoz U."/>
            <person name="Brodie E.L."/>
            <person name="Williams K.H."/>
            <person name="Hubbard S.S."/>
            <person name="Banfield J.F."/>
        </authorList>
    </citation>
    <scope>NUCLEOTIDE SEQUENCE [LARGE SCALE GENOMIC DNA]</scope>
</reference>
<keyword evidence="9" id="KW-0676">Redox-active center</keyword>
<evidence type="ECO:0000256" key="4">
    <source>
        <dbReference type="ARBA" id="ARBA00022719"/>
    </source>
</evidence>
<proteinExistence type="inferred from homology"/>
<keyword evidence="6" id="KW-0560">Oxidoreductase</keyword>
<protein>
    <recommendedName>
        <fullName evidence="11">Vitamin K epoxide reductase domain-containing protein</fullName>
    </recommendedName>
</protein>
<keyword evidence="4" id="KW-0874">Quinone</keyword>
<evidence type="ECO:0000256" key="2">
    <source>
        <dbReference type="ARBA" id="ARBA00006214"/>
    </source>
</evidence>
<sequence>MLEKNNLPQWLLITGFVLALIGFADAGYLSMKYLSGEKPKCFITTGCDAVTSSIYSKIGPFPVASLGFIFYTTLLVLFFLSLESKETKWAKYALIITPLGFLFTVYFLYIQAFVLNAFCIYCLFSAGSSTALFGLAMFHWIKNKFWLNLT</sequence>
<dbReference type="EMBL" id="MFQH01000012">
    <property type="protein sequence ID" value="OGH78358.1"/>
    <property type="molecule type" value="Genomic_DNA"/>
</dbReference>
<dbReference type="AlphaFoldDB" id="A0A1F6N3M9"/>
<evidence type="ECO:0000313" key="13">
    <source>
        <dbReference type="Proteomes" id="UP000177040"/>
    </source>
</evidence>
<comment type="subcellular location">
    <subcellularLocation>
        <location evidence="1">Membrane</location>
        <topology evidence="1">Multi-pass membrane protein</topology>
    </subcellularLocation>
</comment>
<dbReference type="GO" id="GO:0016020">
    <property type="term" value="C:membrane"/>
    <property type="evidence" value="ECO:0007669"/>
    <property type="project" value="UniProtKB-SubCell"/>
</dbReference>
<evidence type="ECO:0000256" key="1">
    <source>
        <dbReference type="ARBA" id="ARBA00004141"/>
    </source>
</evidence>
<evidence type="ECO:0000256" key="7">
    <source>
        <dbReference type="ARBA" id="ARBA00023136"/>
    </source>
</evidence>
<evidence type="ECO:0000256" key="3">
    <source>
        <dbReference type="ARBA" id="ARBA00022692"/>
    </source>
</evidence>
<evidence type="ECO:0000259" key="11">
    <source>
        <dbReference type="SMART" id="SM00756"/>
    </source>
</evidence>
<name>A0A1F6N3M9_9BACT</name>
<keyword evidence="8" id="KW-1015">Disulfide bond</keyword>
<evidence type="ECO:0000256" key="5">
    <source>
        <dbReference type="ARBA" id="ARBA00022989"/>
    </source>
</evidence>
<evidence type="ECO:0000256" key="8">
    <source>
        <dbReference type="ARBA" id="ARBA00023157"/>
    </source>
</evidence>
<dbReference type="InterPro" id="IPR038354">
    <property type="entry name" value="VKOR_sf"/>
</dbReference>
<organism evidence="12 13">
    <name type="scientific">Candidatus Magasanikbacteria bacterium RIFCSPLOWO2_01_FULL_40_15</name>
    <dbReference type="NCBI Taxonomy" id="1798686"/>
    <lineage>
        <taxon>Bacteria</taxon>
        <taxon>Candidatus Magasanikiibacteriota</taxon>
    </lineage>
</organism>
<gene>
    <name evidence="12" type="ORF">A2983_00105</name>
</gene>
<comment type="caution">
    <text evidence="12">The sequence shown here is derived from an EMBL/GenBank/DDBJ whole genome shotgun (WGS) entry which is preliminary data.</text>
</comment>
<comment type="similarity">
    <text evidence="2">Belongs to the VKOR family.</text>
</comment>
<dbReference type="PANTHER" id="PTHR34573:SF1">
    <property type="entry name" value="VITAMIN K EPOXIDE REDUCTASE DOMAIN-CONTAINING PROTEIN"/>
    <property type="match status" value="1"/>
</dbReference>
<dbReference type="InterPro" id="IPR044698">
    <property type="entry name" value="VKOR/LTO1"/>
</dbReference>
<feature type="transmembrane region" description="Helical" evidence="10">
    <location>
        <begin position="115"/>
        <end position="141"/>
    </location>
</feature>
<evidence type="ECO:0000256" key="6">
    <source>
        <dbReference type="ARBA" id="ARBA00023002"/>
    </source>
</evidence>